<keyword evidence="3" id="KW-1133">Transmembrane helix</keyword>
<proteinExistence type="predicted"/>
<feature type="compositionally biased region" description="Basic and acidic residues" evidence="5">
    <location>
        <begin position="255"/>
        <end position="267"/>
    </location>
</feature>
<gene>
    <name evidence="6" type="ORF">ATK06_1926</name>
</gene>
<evidence type="ECO:0000256" key="1">
    <source>
        <dbReference type="ARBA" id="ARBA00004141"/>
    </source>
</evidence>
<dbReference type="InterPro" id="IPR032808">
    <property type="entry name" value="DoxX"/>
</dbReference>
<dbReference type="SUPFAM" id="SSF58113">
    <property type="entry name" value="Apolipoprotein A-I"/>
    <property type="match status" value="1"/>
</dbReference>
<feature type="compositionally biased region" description="Basic residues" evidence="5">
    <location>
        <begin position="295"/>
        <end position="304"/>
    </location>
</feature>
<sequence>MIRKIARPLLASVYVVEGADALINTNKHVEGTEAVLNRVRGLLPRTYARQVPQDAELVTRVLGGTKVGAGSLLALGKAPRLSATVLALTTVPTLLGEYAFWETQDEDKKSERRTGFLAHLGLLGGVAITAADTEGKPGLKWRAENAAKQTGKKVQAALPTKSETEKFTDNVSSWFSDTAQDAKDFAQDAKNYVEDNKDDWADAAREGAQKVGSTISGYAQQAKDFFEDNSEDWLKAAQSNAKTAKKKVVKAAGKAQDKADEALEKAQDASGRAAKKADKRANKLQKQADKALGKAQKKLKNVSL</sequence>
<evidence type="ECO:0000256" key="5">
    <source>
        <dbReference type="SAM" id="MobiDB-lite"/>
    </source>
</evidence>
<dbReference type="AlphaFoldDB" id="A0A2A9DS46"/>
<evidence type="ECO:0000256" key="2">
    <source>
        <dbReference type="ARBA" id="ARBA00022692"/>
    </source>
</evidence>
<protein>
    <submittedName>
        <fullName evidence="6">Putative membrane protein YphA (DoxX/SURF4 family)</fullName>
    </submittedName>
</protein>
<dbReference type="RefSeq" id="WP_098389240.1">
    <property type="nucleotide sequence ID" value="NZ_LS483464.1"/>
</dbReference>
<dbReference type="Proteomes" id="UP000221653">
    <property type="component" value="Unassembled WGS sequence"/>
</dbReference>
<feature type="compositionally biased region" description="Basic and acidic residues" evidence="5">
    <location>
        <begin position="275"/>
        <end position="292"/>
    </location>
</feature>
<evidence type="ECO:0000313" key="7">
    <source>
        <dbReference type="Proteomes" id="UP000221653"/>
    </source>
</evidence>
<keyword evidence="7" id="KW-1185">Reference proteome</keyword>
<dbReference type="OrthoDB" id="329282at2"/>
<dbReference type="Pfam" id="PF07681">
    <property type="entry name" value="DoxX"/>
    <property type="match status" value="1"/>
</dbReference>
<feature type="region of interest" description="Disordered" evidence="5">
    <location>
        <begin position="255"/>
        <end position="304"/>
    </location>
</feature>
<name>A0A2A9DS46_9CORY</name>
<dbReference type="EMBL" id="PDJF01000001">
    <property type="protein sequence ID" value="PFG28802.1"/>
    <property type="molecule type" value="Genomic_DNA"/>
</dbReference>
<reference evidence="6 7" key="1">
    <citation type="submission" date="2017-10" db="EMBL/GenBank/DDBJ databases">
        <title>Sequencing the genomes of 1000 actinobacteria strains.</title>
        <authorList>
            <person name="Klenk H.-P."/>
        </authorList>
    </citation>
    <scope>NUCLEOTIDE SEQUENCE [LARGE SCALE GENOMIC DNA]</scope>
    <source>
        <strain evidence="6 7">DSM 20688</strain>
    </source>
</reference>
<dbReference type="GO" id="GO:0016020">
    <property type="term" value="C:membrane"/>
    <property type="evidence" value="ECO:0007669"/>
    <property type="project" value="UniProtKB-SubCell"/>
</dbReference>
<evidence type="ECO:0000256" key="3">
    <source>
        <dbReference type="ARBA" id="ARBA00022989"/>
    </source>
</evidence>
<dbReference type="STRING" id="1724.GCA_001044175_00150"/>
<evidence type="ECO:0000313" key="6">
    <source>
        <dbReference type="EMBL" id="PFG28802.1"/>
    </source>
</evidence>
<accession>A0A2A9DS46</accession>
<organism evidence="6 7">
    <name type="scientific">Corynebacterium renale</name>
    <dbReference type="NCBI Taxonomy" id="1724"/>
    <lineage>
        <taxon>Bacteria</taxon>
        <taxon>Bacillati</taxon>
        <taxon>Actinomycetota</taxon>
        <taxon>Actinomycetes</taxon>
        <taxon>Mycobacteriales</taxon>
        <taxon>Corynebacteriaceae</taxon>
        <taxon>Corynebacterium</taxon>
    </lineage>
</organism>
<keyword evidence="2" id="KW-0812">Transmembrane</keyword>
<evidence type="ECO:0000256" key="4">
    <source>
        <dbReference type="ARBA" id="ARBA00023136"/>
    </source>
</evidence>
<keyword evidence="4" id="KW-0472">Membrane</keyword>
<comment type="subcellular location">
    <subcellularLocation>
        <location evidence="1">Membrane</location>
        <topology evidence="1">Multi-pass membrane protein</topology>
    </subcellularLocation>
</comment>
<comment type="caution">
    <text evidence="6">The sequence shown here is derived from an EMBL/GenBank/DDBJ whole genome shotgun (WGS) entry which is preliminary data.</text>
</comment>